<dbReference type="STRING" id="655355.SAMN05216283_12024"/>
<name>A0A1I2MG13_9BACT</name>
<keyword evidence="7" id="KW-1185">Reference proteome</keyword>
<evidence type="ECO:0000256" key="2">
    <source>
        <dbReference type="ARBA" id="ARBA00022448"/>
    </source>
</evidence>
<dbReference type="InterPro" id="IPR051909">
    <property type="entry name" value="MFP_Cation_Efflux"/>
</dbReference>
<keyword evidence="4" id="KW-1133">Transmembrane helix</keyword>
<dbReference type="InterPro" id="IPR036163">
    <property type="entry name" value="HMA_dom_sf"/>
</dbReference>
<evidence type="ECO:0000313" key="7">
    <source>
        <dbReference type="Proteomes" id="UP000198964"/>
    </source>
</evidence>
<dbReference type="RefSeq" id="WP_093921763.1">
    <property type="nucleotide sequence ID" value="NZ_FONW01000020.1"/>
</dbReference>
<dbReference type="InterPro" id="IPR058790">
    <property type="entry name" value="BSH_CusB"/>
</dbReference>
<feature type="compositionally biased region" description="Basic and acidic residues" evidence="3">
    <location>
        <begin position="42"/>
        <end position="55"/>
    </location>
</feature>
<dbReference type="FunFam" id="2.40.30.170:FF:000010">
    <property type="entry name" value="Efflux RND transporter periplasmic adaptor subunit"/>
    <property type="match status" value="1"/>
</dbReference>
<dbReference type="AlphaFoldDB" id="A0A1I2MG13"/>
<evidence type="ECO:0000259" key="5">
    <source>
        <dbReference type="PROSITE" id="PS50846"/>
    </source>
</evidence>
<dbReference type="PROSITE" id="PS50846">
    <property type="entry name" value="HMA_2"/>
    <property type="match status" value="2"/>
</dbReference>
<dbReference type="PANTHER" id="PTHR30097">
    <property type="entry name" value="CATION EFFLUX SYSTEM PROTEIN CUSB"/>
    <property type="match status" value="1"/>
</dbReference>
<dbReference type="Gene3D" id="2.40.420.20">
    <property type="match status" value="1"/>
</dbReference>
<gene>
    <name evidence="6" type="ORF">SAMN05216283_12024</name>
</gene>
<dbReference type="Pfam" id="PF00403">
    <property type="entry name" value="HMA"/>
    <property type="match status" value="1"/>
</dbReference>
<dbReference type="InterPro" id="IPR058791">
    <property type="entry name" value="3HB_CusB"/>
</dbReference>
<dbReference type="NCBIfam" id="TIGR01730">
    <property type="entry name" value="RND_mfp"/>
    <property type="match status" value="1"/>
</dbReference>
<dbReference type="InterPro" id="IPR045800">
    <property type="entry name" value="HMBD"/>
</dbReference>
<evidence type="ECO:0000256" key="4">
    <source>
        <dbReference type="SAM" id="Phobius"/>
    </source>
</evidence>
<keyword evidence="4" id="KW-0472">Membrane</keyword>
<feature type="domain" description="HMA" evidence="5">
    <location>
        <begin position="546"/>
        <end position="612"/>
    </location>
</feature>
<keyword evidence="2" id="KW-0813">Transport</keyword>
<protein>
    <submittedName>
        <fullName evidence="6">Membrane fusion protein, Cu(I)/Ag(I) efflux system</fullName>
    </submittedName>
</protein>
<evidence type="ECO:0000256" key="3">
    <source>
        <dbReference type="SAM" id="MobiDB-lite"/>
    </source>
</evidence>
<dbReference type="GO" id="GO:0060003">
    <property type="term" value="P:copper ion export"/>
    <property type="evidence" value="ECO:0007669"/>
    <property type="project" value="TreeGrafter"/>
</dbReference>
<dbReference type="Proteomes" id="UP000198964">
    <property type="component" value="Unassembled WGS sequence"/>
</dbReference>
<dbReference type="Pfam" id="PF19335">
    <property type="entry name" value="HMBD"/>
    <property type="match status" value="1"/>
</dbReference>
<feature type="domain" description="HMA" evidence="5">
    <location>
        <begin position="447"/>
        <end position="513"/>
    </location>
</feature>
<dbReference type="GO" id="GO:0015679">
    <property type="term" value="P:plasma membrane copper ion transport"/>
    <property type="evidence" value="ECO:0007669"/>
    <property type="project" value="TreeGrafter"/>
</dbReference>
<dbReference type="Gene3D" id="2.40.50.100">
    <property type="match status" value="1"/>
</dbReference>
<dbReference type="Gene3D" id="2.40.30.170">
    <property type="match status" value="1"/>
</dbReference>
<keyword evidence="4" id="KW-0812">Transmembrane</keyword>
<dbReference type="Pfam" id="PF25869">
    <property type="entry name" value="3HB_CusB"/>
    <property type="match status" value="1"/>
</dbReference>
<dbReference type="InterPro" id="IPR006143">
    <property type="entry name" value="RND_pump_MFP"/>
</dbReference>
<dbReference type="Pfam" id="PF25954">
    <property type="entry name" value="Beta-barrel_RND_2"/>
    <property type="match status" value="1"/>
</dbReference>
<dbReference type="Pfam" id="PF25919">
    <property type="entry name" value="BSH_CusB"/>
    <property type="match status" value="1"/>
</dbReference>
<feature type="region of interest" description="Disordered" evidence="3">
    <location>
        <begin position="37"/>
        <end position="60"/>
    </location>
</feature>
<reference evidence="6 7" key="1">
    <citation type="submission" date="2016-10" db="EMBL/GenBank/DDBJ databases">
        <authorList>
            <person name="de Groot N.N."/>
        </authorList>
    </citation>
    <scope>NUCLEOTIDE SEQUENCE [LARGE SCALE GENOMIC DNA]</scope>
    <source>
        <strain evidence="6 7">CGMCC 1.9156</strain>
    </source>
</reference>
<accession>A0A1I2MG13</accession>
<dbReference type="CDD" id="cd00371">
    <property type="entry name" value="HMA"/>
    <property type="match status" value="1"/>
</dbReference>
<organism evidence="6 7">
    <name type="scientific">Sunxiuqinia elliptica</name>
    <dbReference type="NCBI Taxonomy" id="655355"/>
    <lineage>
        <taxon>Bacteria</taxon>
        <taxon>Pseudomonadati</taxon>
        <taxon>Bacteroidota</taxon>
        <taxon>Bacteroidia</taxon>
        <taxon>Marinilabiliales</taxon>
        <taxon>Prolixibacteraceae</taxon>
        <taxon>Sunxiuqinia</taxon>
    </lineage>
</organism>
<comment type="similarity">
    <text evidence="1">Belongs to the membrane fusion protein (MFP) (TC 8.A.1) family.</text>
</comment>
<dbReference type="SUPFAM" id="SSF111369">
    <property type="entry name" value="HlyD-like secretion proteins"/>
    <property type="match status" value="1"/>
</dbReference>
<evidence type="ECO:0000313" key="6">
    <source>
        <dbReference type="EMBL" id="SFF89850.1"/>
    </source>
</evidence>
<dbReference type="GO" id="GO:0046914">
    <property type="term" value="F:transition metal ion binding"/>
    <property type="evidence" value="ECO:0007669"/>
    <property type="project" value="TreeGrafter"/>
</dbReference>
<proteinExistence type="inferred from homology"/>
<dbReference type="PANTHER" id="PTHR30097:SF15">
    <property type="entry name" value="CATION EFFLUX SYSTEM PROTEIN CUSB"/>
    <property type="match status" value="1"/>
</dbReference>
<dbReference type="GO" id="GO:0030288">
    <property type="term" value="C:outer membrane-bounded periplasmic space"/>
    <property type="evidence" value="ECO:0007669"/>
    <property type="project" value="TreeGrafter"/>
</dbReference>
<dbReference type="SUPFAM" id="SSF55008">
    <property type="entry name" value="HMA, heavy metal-associated domain"/>
    <property type="match status" value="2"/>
</dbReference>
<dbReference type="GO" id="GO:0016020">
    <property type="term" value="C:membrane"/>
    <property type="evidence" value="ECO:0007669"/>
    <property type="project" value="InterPro"/>
</dbReference>
<evidence type="ECO:0000256" key="1">
    <source>
        <dbReference type="ARBA" id="ARBA00009477"/>
    </source>
</evidence>
<feature type="transmembrane region" description="Helical" evidence="4">
    <location>
        <begin position="12"/>
        <end position="30"/>
    </location>
</feature>
<dbReference type="GO" id="GO:0022857">
    <property type="term" value="F:transmembrane transporter activity"/>
    <property type="evidence" value="ECO:0007669"/>
    <property type="project" value="InterPro"/>
</dbReference>
<sequence length="633" mass="70211">MNNFKQYIKENYQFLLGAVVVGLMLGWLFFGSSSDTPSASEQHIEGHEGHNHESDDPTTWTCSMHPQIKQEKPGDCPICGMDLIPLSEMNAGGDDVDPNEIQLSESAAKLADIQTIRVQKGNPQKSIHMQGKVEADERNVAELTARFGGRIEKLFVNFTGQQVRKGEKLTTIYSPELLAAQRELLEAVGYSETRPGLYQAARNKLKLWDLNDKQIDAIEKYGNPQPYFDVLSPVSGTVSMRNVATGDYVKEGQALFKLVDLSKLWVMFDAYENDLPWIKNGDEVTYTIQALPGESFTGKVRYIDPFISPKTRAAQVRVELNNSKQRVKPGMFTAGVLNSEVSNEPQLLIPKSSILWTGKRAVVYVKVPNREAPSFLYREITLGPVAGDNYVVSEGLNEGEEIATNGVFKIDAAAQLRGLQSMMNPEGGMSSTGHQHGDMNMEANTPGEHAQFKAAGNCEMCKDRIEKAAKAVNGVFSAHWDAEQQMVHLQYDSKKTNPEKVQQAIANAGHDTEKFKAPDSVYNELPECCLFDRLSYTDQATTSAKEEHAQFKASGNCEMCKDRIEKAALAVGGVSSAQWDATQQMVHMQYDPKKTSPDKVQLAIAKAGHDTEQYKAPDAVYNDLPECCLYREE</sequence>
<dbReference type="InterPro" id="IPR058792">
    <property type="entry name" value="Beta-barrel_RND_2"/>
</dbReference>
<dbReference type="Gene3D" id="3.30.70.100">
    <property type="match status" value="2"/>
</dbReference>
<dbReference type="EMBL" id="FONW01000020">
    <property type="protein sequence ID" value="SFF89850.1"/>
    <property type="molecule type" value="Genomic_DNA"/>
</dbReference>
<dbReference type="InterPro" id="IPR006121">
    <property type="entry name" value="HMA_dom"/>
</dbReference>